<dbReference type="RefSeq" id="WP_406787663.1">
    <property type="nucleotide sequence ID" value="NZ_JBJIAA010000008.1"/>
</dbReference>
<keyword evidence="1" id="KW-0805">Transcription regulation</keyword>
<dbReference type="SUPFAM" id="SSF55136">
    <property type="entry name" value="Probable bacterial effector-binding domain"/>
    <property type="match status" value="1"/>
</dbReference>
<dbReference type="PANTHER" id="PTHR47504">
    <property type="entry name" value="RIGHT ORIGIN-BINDING PROTEIN"/>
    <property type="match status" value="1"/>
</dbReference>
<keyword evidence="3" id="KW-0804">Transcription</keyword>
<dbReference type="Gene3D" id="3.20.80.10">
    <property type="entry name" value="Regulatory factor, effector binding domain"/>
    <property type="match status" value="1"/>
</dbReference>
<dbReference type="EMBL" id="JBJIAA010000008">
    <property type="protein sequence ID" value="MFL0251007.1"/>
    <property type="molecule type" value="Genomic_DNA"/>
</dbReference>
<keyword evidence="6" id="KW-1185">Reference proteome</keyword>
<dbReference type="Proteomes" id="UP001623592">
    <property type="component" value="Unassembled WGS sequence"/>
</dbReference>
<proteinExistence type="predicted"/>
<dbReference type="SMART" id="SM00342">
    <property type="entry name" value="HTH_ARAC"/>
    <property type="match status" value="1"/>
</dbReference>
<evidence type="ECO:0000313" key="5">
    <source>
        <dbReference type="EMBL" id="MFL0251007.1"/>
    </source>
</evidence>
<dbReference type="InterPro" id="IPR009057">
    <property type="entry name" value="Homeodomain-like_sf"/>
</dbReference>
<dbReference type="InterPro" id="IPR011256">
    <property type="entry name" value="Reg_factor_effector_dom_sf"/>
</dbReference>
<evidence type="ECO:0000256" key="1">
    <source>
        <dbReference type="ARBA" id="ARBA00023015"/>
    </source>
</evidence>
<dbReference type="InterPro" id="IPR018060">
    <property type="entry name" value="HTH_AraC"/>
</dbReference>
<dbReference type="Pfam" id="PF14526">
    <property type="entry name" value="Cass2"/>
    <property type="match status" value="1"/>
</dbReference>
<organism evidence="5 6">
    <name type="scientific">Clostridium neuense</name>
    <dbReference type="NCBI Taxonomy" id="1728934"/>
    <lineage>
        <taxon>Bacteria</taxon>
        <taxon>Bacillati</taxon>
        <taxon>Bacillota</taxon>
        <taxon>Clostridia</taxon>
        <taxon>Eubacteriales</taxon>
        <taxon>Clostridiaceae</taxon>
        <taxon>Clostridium</taxon>
    </lineage>
</organism>
<dbReference type="PROSITE" id="PS00041">
    <property type="entry name" value="HTH_ARAC_FAMILY_1"/>
    <property type="match status" value="1"/>
</dbReference>
<dbReference type="InterPro" id="IPR020449">
    <property type="entry name" value="Tscrpt_reg_AraC-type_HTH"/>
</dbReference>
<dbReference type="InterPro" id="IPR029441">
    <property type="entry name" value="Cass2"/>
</dbReference>
<dbReference type="SMART" id="SM00871">
    <property type="entry name" value="AraC_E_bind"/>
    <property type="match status" value="1"/>
</dbReference>
<evidence type="ECO:0000256" key="3">
    <source>
        <dbReference type="ARBA" id="ARBA00023163"/>
    </source>
</evidence>
<gene>
    <name evidence="5" type="ORF">ACJDT4_11290</name>
</gene>
<keyword evidence="2" id="KW-0238">DNA-binding</keyword>
<dbReference type="InterPro" id="IPR010499">
    <property type="entry name" value="AraC_E-bd"/>
</dbReference>
<comment type="caution">
    <text evidence="5">The sequence shown here is derived from an EMBL/GenBank/DDBJ whole genome shotgun (WGS) entry which is preliminary data.</text>
</comment>
<dbReference type="InterPro" id="IPR050959">
    <property type="entry name" value="MarA-like"/>
</dbReference>
<dbReference type="PANTHER" id="PTHR47504:SF5">
    <property type="entry name" value="RIGHT ORIGIN-BINDING PROTEIN"/>
    <property type="match status" value="1"/>
</dbReference>
<feature type="domain" description="HTH araC/xylS-type" evidence="4">
    <location>
        <begin position="8"/>
        <end position="106"/>
    </location>
</feature>
<dbReference type="Gene3D" id="1.10.10.60">
    <property type="entry name" value="Homeodomain-like"/>
    <property type="match status" value="2"/>
</dbReference>
<dbReference type="Pfam" id="PF12833">
    <property type="entry name" value="HTH_18"/>
    <property type="match status" value="1"/>
</dbReference>
<dbReference type="SUPFAM" id="SSF46689">
    <property type="entry name" value="Homeodomain-like"/>
    <property type="match status" value="2"/>
</dbReference>
<evidence type="ECO:0000259" key="4">
    <source>
        <dbReference type="PROSITE" id="PS01124"/>
    </source>
</evidence>
<sequence>MEWLKHISRAIDYIENNLANDISYDEAAKIACCSTYYFERMFSYISGISLSEYIRKRRMTAAAFDLQKSNMRVMDIALKYGYKSPTAFNRAFQSVHGVSPTAARTEGTLLNAYPPIRFSISVIGGNDMSYRIESKKAMRIVGVRTSLEEDMEENQKIVPVFWNKTLNSKVFKDICGLINKEPYGILGITAYKGPKDIYYYIAAPTNKPVPKGMVEFEIPAATWVIFESNGHFKESVQSIFKRFLTEWLPTSDYEYAQLPDVEVYPTDAAGASSGHAEVWIAINKERSEK</sequence>
<evidence type="ECO:0000313" key="6">
    <source>
        <dbReference type="Proteomes" id="UP001623592"/>
    </source>
</evidence>
<reference evidence="5 6" key="1">
    <citation type="submission" date="2024-11" db="EMBL/GenBank/DDBJ databases">
        <authorList>
            <person name="Heng Y.C."/>
            <person name="Lim A.C.H."/>
            <person name="Lee J.K.Y."/>
            <person name="Kittelmann S."/>
        </authorList>
    </citation>
    <scope>NUCLEOTIDE SEQUENCE [LARGE SCALE GENOMIC DNA]</scope>
    <source>
        <strain evidence="5 6">WILCCON 0114</strain>
    </source>
</reference>
<dbReference type="InterPro" id="IPR018062">
    <property type="entry name" value="HTH_AraC-typ_CS"/>
</dbReference>
<name>A0ABW8TF00_9CLOT</name>
<accession>A0ABW8TF00</accession>
<dbReference type="PRINTS" id="PR00032">
    <property type="entry name" value="HTHARAC"/>
</dbReference>
<dbReference type="PROSITE" id="PS01124">
    <property type="entry name" value="HTH_ARAC_FAMILY_2"/>
    <property type="match status" value="1"/>
</dbReference>
<protein>
    <submittedName>
        <fullName evidence="5">Effector binding domain-containing protein</fullName>
    </submittedName>
</protein>
<evidence type="ECO:0000256" key="2">
    <source>
        <dbReference type="ARBA" id="ARBA00023125"/>
    </source>
</evidence>